<evidence type="ECO:0000313" key="1">
    <source>
        <dbReference type="EMBL" id="MBX65253.1"/>
    </source>
</evidence>
<protein>
    <submittedName>
        <fullName evidence="1">Uncharacterized protein</fullName>
    </submittedName>
</protein>
<proteinExistence type="predicted"/>
<dbReference type="EMBL" id="GGEC01084769">
    <property type="protein sequence ID" value="MBX65253.1"/>
    <property type="molecule type" value="Transcribed_RNA"/>
</dbReference>
<organism evidence="1">
    <name type="scientific">Rhizophora mucronata</name>
    <name type="common">Asiatic mangrove</name>
    <dbReference type="NCBI Taxonomy" id="61149"/>
    <lineage>
        <taxon>Eukaryota</taxon>
        <taxon>Viridiplantae</taxon>
        <taxon>Streptophyta</taxon>
        <taxon>Embryophyta</taxon>
        <taxon>Tracheophyta</taxon>
        <taxon>Spermatophyta</taxon>
        <taxon>Magnoliopsida</taxon>
        <taxon>eudicotyledons</taxon>
        <taxon>Gunneridae</taxon>
        <taxon>Pentapetalae</taxon>
        <taxon>rosids</taxon>
        <taxon>fabids</taxon>
        <taxon>Malpighiales</taxon>
        <taxon>Rhizophoraceae</taxon>
        <taxon>Rhizophora</taxon>
    </lineage>
</organism>
<reference evidence="1" key="1">
    <citation type="submission" date="2018-02" db="EMBL/GenBank/DDBJ databases">
        <title>Rhizophora mucronata_Transcriptome.</title>
        <authorList>
            <person name="Meera S.P."/>
            <person name="Sreeshan A."/>
            <person name="Augustine A."/>
        </authorList>
    </citation>
    <scope>NUCLEOTIDE SEQUENCE</scope>
    <source>
        <tissue evidence="1">Leaf</tissue>
    </source>
</reference>
<sequence length="41" mass="4715">MYNPKVNTIWEDISICQPVLCPRCNSFSLIWLNAIIPNGHL</sequence>
<name>A0A2P2QE15_RHIMU</name>
<accession>A0A2P2QE15</accession>
<dbReference type="AlphaFoldDB" id="A0A2P2QE15"/>